<evidence type="ECO:0000313" key="2">
    <source>
        <dbReference type="EMBL" id="TJZ53209.1"/>
    </source>
</evidence>
<feature type="transmembrane region" description="Helical" evidence="1">
    <location>
        <begin position="24"/>
        <end position="44"/>
    </location>
</feature>
<dbReference type="RefSeq" id="WP_136902666.1">
    <property type="nucleotide sequence ID" value="NZ_SUME01000008.1"/>
</dbReference>
<comment type="caution">
    <text evidence="2">The sequence shown here is derived from an EMBL/GenBank/DDBJ whole genome shotgun (WGS) entry which is preliminary data.</text>
</comment>
<reference evidence="2 3" key="1">
    <citation type="submission" date="2019-04" db="EMBL/GenBank/DDBJ databases">
        <title>Sphingobacterium olei sp. nov., isolated from oil-contaminated soil.</title>
        <authorList>
            <person name="Liu B."/>
        </authorList>
    </citation>
    <scope>NUCLEOTIDE SEQUENCE [LARGE SCALE GENOMIC DNA]</scope>
    <source>
        <strain evidence="2 3">HAL-9</strain>
    </source>
</reference>
<keyword evidence="1" id="KW-0472">Membrane</keyword>
<feature type="transmembrane region" description="Helical" evidence="1">
    <location>
        <begin position="64"/>
        <end position="84"/>
    </location>
</feature>
<feature type="transmembrane region" description="Helical" evidence="1">
    <location>
        <begin position="105"/>
        <end position="127"/>
    </location>
</feature>
<dbReference type="AlphaFoldDB" id="A0A4U0NGE9"/>
<evidence type="ECO:0000313" key="3">
    <source>
        <dbReference type="Proteomes" id="UP000306808"/>
    </source>
</evidence>
<name>A0A4U0NGE9_9SPHI</name>
<dbReference type="Proteomes" id="UP000306808">
    <property type="component" value="Unassembled WGS sequence"/>
</dbReference>
<sequence length="267" mass="31106">MNNTFDFNRFFLLLRREWINFGKIYLISLAVVTGVITAFYGYNINEQLTHGHGSWTATLSFRPFIFIFLGLLFLTMISSGYFADLGQKPKAIIELLIPASQLEKFLASLFYTIILTIGSYFLLFYLIDFAFLSYIRSFTTATTSYAQEDGTQVVIDNITYFFNQPFPKPTKFFLFLPFLLNSLFLLGSIYFNNFHYIKTAISVMIYVACWIGLVVFIVQRAIRDTILIGDGFWQNEINTFRVFYVVGVLLTLIFWFLSYLRLKEKEV</sequence>
<proteinExistence type="predicted"/>
<feature type="transmembrane region" description="Helical" evidence="1">
    <location>
        <begin position="242"/>
        <end position="262"/>
    </location>
</feature>
<gene>
    <name evidence="2" type="ORF">FAZ15_17790</name>
</gene>
<accession>A0A4U0NGE9</accession>
<keyword evidence="3" id="KW-1185">Reference proteome</keyword>
<organism evidence="2 3">
    <name type="scientific">Sphingobacterium olei</name>
    <dbReference type="NCBI Taxonomy" id="2571155"/>
    <lineage>
        <taxon>Bacteria</taxon>
        <taxon>Pseudomonadati</taxon>
        <taxon>Bacteroidota</taxon>
        <taxon>Sphingobacteriia</taxon>
        <taxon>Sphingobacteriales</taxon>
        <taxon>Sphingobacteriaceae</taxon>
        <taxon>Sphingobacterium</taxon>
    </lineage>
</organism>
<keyword evidence="1" id="KW-1133">Transmembrane helix</keyword>
<feature type="transmembrane region" description="Helical" evidence="1">
    <location>
        <begin position="172"/>
        <end position="191"/>
    </location>
</feature>
<feature type="transmembrane region" description="Helical" evidence="1">
    <location>
        <begin position="203"/>
        <end position="222"/>
    </location>
</feature>
<protein>
    <submittedName>
        <fullName evidence="2">Uncharacterized protein</fullName>
    </submittedName>
</protein>
<dbReference type="OrthoDB" id="1523880at2"/>
<keyword evidence="1" id="KW-0812">Transmembrane</keyword>
<dbReference type="EMBL" id="SUME01000008">
    <property type="protein sequence ID" value="TJZ53209.1"/>
    <property type="molecule type" value="Genomic_DNA"/>
</dbReference>
<evidence type="ECO:0000256" key="1">
    <source>
        <dbReference type="SAM" id="Phobius"/>
    </source>
</evidence>